<dbReference type="InterPro" id="IPR042110">
    <property type="entry name" value="Adenylosuccinate_synth_dom2"/>
</dbReference>
<evidence type="ECO:0000313" key="11">
    <source>
        <dbReference type="EMBL" id="SCM73163.1"/>
    </source>
</evidence>
<sequence>MANTVIIGAQWGDEGKGKIVDMLSAQSRAIVRFQGGNNAGHTIKVQGKETILHLIPSGILHEGKICLIGNGVVLDPFVFLEEVDHLAAKGIDVSPARLGISKKAHLIMAYHKSLDKAREAKRAAHKIGTTGRGIGPCYEDKAARIGLRAGDLTNPALVRAKVAHALQEKNTLLRDLYKFEPLDEAAVCEELLALAPRIAPYLTEVEDRLQEVQAEGGDILFEGAQGIHLDIDHGTYPFVTSSNTVAGNASAGCGIGPSALDRVVGIVKAYTTRVGSGPFPTEQLDDTGSYLRTQGHEFGATTGRPRRCGWLDAVILRESVRLCGMTDIALTKLDVLQNLPGLRICVAYELDGRKLDYTPQEEGALERVTPVYEDLPGFEEDITDCTRYDALPETVRSYIARIEELTGVKVSIVSVGAERTQTIVR</sequence>
<dbReference type="Gene3D" id="1.10.300.10">
    <property type="entry name" value="Adenylosuccinate Synthetase, subunit A, domain 2"/>
    <property type="match status" value="1"/>
</dbReference>
<dbReference type="Gene3D" id="3.90.170.10">
    <property type="entry name" value="Adenylosuccinate Synthetase, subunit A, domain 3"/>
    <property type="match status" value="1"/>
</dbReference>
<dbReference type="InterPro" id="IPR033128">
    <property type="entry name" value="Adenylosuccin_syn_Lys_AS"/>
</dbReference>
<accession>A0A212L6G6</accession>
<feature type="binding site" evidence="8">
    <location>
        <begin position="12"/>
        <end position="18"/>
    </location>
    <ligand>
        <name>GTP</name>
        <dbReference type="ChEBI" id="CHEBI:37565"/>
    </ligand>
</feature>
<keyword evidence="8" id="KW-0963">Cytoplasm</keyword>
<evidence type="ECO:0000256" key="2">
    <source>
        <dbReference type="ARBA" id="ARBA00022598"/>
    </source>
</evidence>
<keyword evidence="7 8" id="KW-0342">GTP-binding</keyword>
<feature type="active site" description="Proton donor" evidence="8">
    <location>
        <position position="41"/>
    </location>
</feature>
<dbReference type="GO" id="GO:0046040">
    <property type="term" value="P:IMP metabolic process"/>
    <property type="evidence" value="ECO:0007669"/>
    <property type="project" value="TreeGrafter"/>
</dbReference>
<name>A0A212L6G6_9BACT</name>
<dbReference type="EMBL" id="FMJC01000002">
    <property type="protein sequence ID" value="SCM73163.1"/>
    <property type="molecule type" value="Genomic_DNA"/>
</dbReference>
<feature type="binding site" description="in other chain" evidence="8">
    <location>
        <position position="225"/>
    </location>
    <ligand>
        <name>IMP</name>
        <dbReference type="ChEBI" id="CHEBI:58053"/>
        <note>ligand shared between dimeric partners</note>
    </ligand>
</feature>
<comment type="subcellular location">
    <subcellularLocation>
        <location evidence="8">Cytoplasm</location>
    </subcellularLocation>
</comment>
<feature type="binding site" evidence="8">
    <location>
        <position position="144"/>
    </location>
    <ligand>
        <name>IMP</name>
        <dbReference type="ChEBI" id="CHEBI:58053"/>
        <note>ligand shared between dimeric partners</note>
    </ligand>
</feature>
<feature type="binding site" evidence="8">
    <location>
        <position position="306"/>
    </location>
    <ligand>
        <name>GTP</name>
        <dbReference type="ChEBI" id="CHEBI:37565"/>
    </ligand>
</feature>
<dbReference type="SMART" id="SM00788">
    <property type="entry name" value="Adenylsucc_synt"/>
    <property type="match status" value="1"/>
</dbReference>
<dbReference type="EC" id="6.3.4.4" evidence="8 10"/>
<dbReference type="HAMAP" id="MF_00011">
    <property type="entry name" value="Adenylosucc_synth"/>
    <property type="match status" value="1"/>
</dbReference>
<evidence type="ECO:0000256" key="3">
    <source>
        <dbReference type="ARBA" id="ARBA00022723"/>
    </source>
</evidence>
<dbReference type="Pfam" id="PF00709">
    <property type="entry name" value="Adenylsucc_synt"/>
    <property type="match status" value="1"/>
</dbReference>
<feature type="active site" description="Proton acceptor" evidence="8">
    <location>
        <position position="13"/>
    </location>
</feature>
<organism evidence="11">
    <name type="scientific">uncultured Desulfovibrio sp</name>
    <dbReference type="NCBI Taxonomy" id="167968"/>
    <lineage>
        <taxon>Bacteria</taxon>
        <taxon>Pseudomonadati</taxon>
        <taxon>Thermodesulfobacteriota</taxon>
        <taxon>Desulfovibrionia</taxon>
        <taxon>Desulfovibrionales</taxon>
        <taxon>Desulfovibrionaceae</taxon>
        <taxon>Desulfovibrio</taxon>
        <taxon>environmental samples</taxon>
    </lineage>
</organism>
<keyword evidence="5 8" id="KW-0658">Purine biosynthesis</keyword>
<dbReference type="GO" id="GO:0044208">
    <property type="term" value="P:'de novo' AMP biosynthetic process"/>
    <property type="evidence" value="ECO:0007669"/>
    <property type="project" value="UniProtKB-UniRule"/>
</dbReference>
<feature type="active site" evidence="9">
    <location>
        <position position="141"/>
    </location>
</feature>
<comment type="pathway">
    <text evidence="8 10">Purine metabolism; AMP biosynthesis via de novo pathway; AMP from IMP: step 1/2.</text>
</comment>
<dbReference type="PROSITE" id="PS00513">
    <property type="entry name" value="ADENYLOSUCCIN_SYN_2"/>
    <property type="match status" value="1"/>
</dbReference>
<feature type="binding site" description="in other chain" evidence="8">
    <location>
        <position position="304"/>
    </location>
    <ligand>
        <name>IMP</name>
        <dbReference type="ChEBI" id="CHEBI:58053"/>
        <note>ligand shared between dimeric partners</note>
    </ligand>
</feature>
<dbReference type="InterPro" id="IPR042111">
    <property type="entry name" value="Adenylosuccinate_synth_dom3"/>
</dbReference>
<gene>
    <name evidence="8 11" type="primary">purA</name>
    <name evidence="11" type="ORF">KL86DES1_21089</name>
</gene>
<evidence type="ECO:0000256" key="5">
    <source>
        <dbReference type="ARBA" id="ARBA00022755"/>
    </source>
</evidence>
<feature type="binding site" evidence="8">
    <location>
        <begin position="300"/>
        <end position="306"/>
    </location>
    <ligand>
        <name>substrate</name>
    </ligand>
</feature>
<protein>
    <recommendedName>
        <fullName evidence="8 10">Adenylosuccinate synthetase</fullName>
        <shortName evidence="8">AMPSase</shortName>
        <shortName evidence="8">AdSS</shortName>
        <ecNumber evidence="8 10">6.3.4.4</ecNumber>
    </recommendedName>
    <alternativeName>
        <fullName evidence="8">IMP--aspartate ligase</fullName>
    </alternativeName>
</protein>
<dbReference type="Gene3D" id="3.40.440.10">
    <property type="entry name" value="Adenylosuccinate Synthetase, subunit A, domain 1"/>
    <property type="match status" value="1"/>
</dbReference>
<dbReference type="AlphaFoldDB" id="A0A212L6G6"/>
<feature type="binding site" description="in other chain" evidence="8">
    <location>
        <begin position="38"/>
        <end position="41"/>
    </location>
    <ligand>
        <name>IMP</name>
        <dbReference type="ChEBI" id="CHEBI:58053"/>
        <note>ligand shared between dimeric partners</note>
    </ligand>
</feature>
<comment type="cofactor">
    <cofactor evidence="8">
        <name>Mg(2+)</name>
        <dbReference type="ChEBI" id="CHEBI:18420"/>
    </cofactor>
    <text evidence="8">Binds 1 Mg(2+) ion per subunit.</text>
</comment>
<feature type="binding site" description="in other chain" evidence="8">
    <location>
        <begin position="13"/>
        <end position="16"/>
    </location>
    <ligand>
        <name>IMP</name>
        <dbReference type="ChEBI" id="CHEBI:58053"/>
        <note>ligand shared between dimeric partners</note>
    </ligand>
</feature>
<evidence type="ECO:0000256" key="8">
    <source>
        <dbReference type="HAMAP-Rule" id="MF_00011"/>
    </source>
</evidence>
<comment type="catalytic activity">
    <reaction evidence="8 10">
        <text>IMP + L-aspartate + GTP = N(6)-(1,2-dicarboxyethyl)-AMP + GDP + phosphate + 2 H(+)</text>
        <dbReference type="Rhea" id="RHEA:15753"/>
        <dbReference type="ChEBI" id="CHEBI:15378"/>
        <dbReference type="ChEBI" id="CHEBI:29991"/>
        <dbReference type="ChEBI" id="CHEBI:37565"/>
        <dbReference type="ChEBI" id="CHEBI:43474"/>
        <dbReference type="ChEBI" id="CHEBI:57567"/>
        <dbReference type="ChEBI" id="CHEBI:58053"/>
        <dbReference type="ChEBI" id="CHEBI:58189"/>
        <dbReference type="EC" id="6.3.4.4"/>
    </reaction>
</comment>
<dbReference type="GO" id="GO:0004019">
    <property type="term" value="F:adenylosuccinate synthase activity"/>
    <property type="evidence" value="ECO:0007669"/>
    <property type="project" value="UniProtKB-UniRule"/>
</dbReference>
<dbReference type="GO" id="GO:0005525">
    <property type="term" value="F:GTP binding"/>
    <property type="evidence" value="ECO:0007669"/>
    <property type="project" value="UniProtKB-UniRule"/>
</dbReference>
<dbReference type="NCBIfam" id="TIGR00184">
    <property type="entry name" value="purA"/>
    <property type="match status" value="1"/>
</dbReference>
<dbReference type="CDD" id="cd03108">
    <property type="entry name" value="AdSS"/>
    <property type="match status" value="1"/>
</dbReference>
<comment type="similarity">
    <text evidence="8 10">Belongs to the adenylosuccinate synthetase family.</text>
</comment>
<keyword evidence="4 8" id="KW-0547">Nucleotide-binding</keyword>
<dbReference type="RefSeq" id="WP_179980542.1">
    <property type="nucleotide sequence ID" value="NZ_LT608333.1"/>
</dbReference>
<dbReference type="FunFam" id="1.10.300.10:FF:000001">
    <property type="entry name" value="Adenylosuccinate synthetase"/>
    <property type="match status" value="1"/>
</dbReference>
<reference evidence="11" key="1">
    <citation type="submission" date="2016-08" db="EMBL/GenBank/DDBJ databases">
        <authorList>
            <person name="Seilhamer J.J."/>
        </authorList>
    </citation>
    <scope>NUCLEOTIDE SEQUENCE</scope>
    <source>
        <strain evidence="11">86-1</strain>
    </source>
</reference>
<dbReference type="SUPFAM" id="SSF52540">
    <property type="entry name" value="P-loop containing nucleoside triphosphate hydrolases"/>
    <property type="match status" value="1"/>
</dbReference>
<proteinExistence type="inferred from homology"/>
<feature type="binding site" evidence="8">
    <location>
        <begin position="414"/>
        <end position="416"/>
    </location>
    <ligand>
        <name>GTP</name>
        <dbReference type="ChEBI" id="CHEBI:37565"/>
    </ligand>
</feature>
<dbReference type="PANTHER" id="PTHR11846:SF0">
    <property type="entry name" value="ADENYLOSUCCINATE SYNTHETASE"/>
    <property type="match status" value="1"/>
</dbReference>
<dbReference type="UniPathway" id="UPA00075">
    <property type="reaction ID" value="UER00335"/>
</dbReference>
<dbReference type="InterPro" id="IPR018220">
    <property type="entry name" value="Adenylosuccin_syn_GTP-bd"/>
</dbReference>
<dbReference type="GO" id="GO:0000287">
    <property type="term" value="F:magnesium ion binding"/>
    <property type="evidence" value="ECO:0007669"/>
    <property type="project" value="UniProtKB-UniRule"/>
</dbReference>
<evidence type="ECO:0000256" key="9">
    <source>
        <dbReference type="PROSITE-ProRule" id="PRU10134"/>
    </source>
</evidence>
<dbReference type="PROSITE" id="PS01266">
    <property type="entry name" value="ADENYLOSUCCIN_SYN_1"/>
    <property type="match status" value="1"/>
</dbReference>
<feature type="binding site" description="in other chain" evidence="8">
    <location>
        <position position="240"/>
    </location>
    <ligand>
        <name>IMP</name>
        <dbReference type="ChEBI" id="CHEBI:58053"/>
        <note>ligand shared between dimeric partners</note>
    </ligand>
</feature>
<dbReference type="PANTHER" id="PTHR11846">
    <property type="entry name" value="ADENYLOSUCCINATE SYNTHETASE"/>
    <property type="match status" value="1"/>
</dbReference>
<feature type="binding site" description="in other chain" evidence="8">
    <location>
        <position position="130"/>
    </location>
    <ligand>
        <name>IMP</name>
        <dbReference type="ChEBI" id="CHEBI:58053"/>
        <note>ligand shared between dimeric partners</note>
    </ligand>
</feature>
<evidence type="ECO:0000256" key="6">
    <source>
        <dbReference type="ARBA" id="ARBA00022842"/>
    </source>
</evidence>
<feature type="binding site" evidence="8">
    <location>
        <begin position="40"/>
        <end position="42"/>
    </location>
    <ligand>
        <name>GTP</name>
        <dbReference type="ChEBI" id="CHEBI:37565"/>
    </ligand>
</feature>
<keyword evidence="6 8" id="KW-0460">Magnesium</keyword>
<dbReference type="InterPro" id="IPR042109">
    <property type="entry name" value="Adenylosuccinate_synth_dom1"/>
</dbReference>
<keyword evidence="2 8" id="KW-0436">Ligase</keyword>
<comment type="subunit">
    <text evidence="1 8">Homodimer.</text>
</comment>
<feature type="binding site" evidence="8">
    <location>
        <begin position="332"/>
        <end position="334"/>
    </location>
    <ligand>
        <name>GTP</name>
        <dbReference type="ChEBI" id="CHEBI:37565"/>
    </ligand>
</feature>
<feature type="binding site" evidence="8">
    <location>
        <position position="13"/>
    </location>
    <ligand>
        <name>Mg(2+)</name>
        <dbReference type="ChEBI" id="CHEBI:18420"/>
    </ligand>
</feature>
<evidence type="ECO:0000256" key="7">
    <source>
        <dbReference type="ARBA" id="ARBA00023134"/>
    </source>
</evidence>
<comment type="function">
    <text evidence="8">Plays an important role in the de novo pathway of purine nucleotide biosynthesis. Catalyzes the first committed step in the biosynthesis of AMP from IMP.</text>
</comment>
<dbReference type="NCBIfam" id="NF002223">
    <property type="entry name" value="PRK01117.1"/>
    <property type="match status" value="1"/>
</dbReference>
<dbReference type="InterPro" id="IPR027417">
    <property type="entry name" value="P-loop_NTPase"/>
</dbReference>
<evidence type="ECO:0000256" key="4">
    <source>
        <dbReference type="ARBA" id="ARBA00022741"/>
    </source>
</evidence>
<dbReference type="FunFam" id="3.90.170.10:FF:000001">
    <property type="entry name" value="Adenylosuccinate synthetase"/>
    <property type="match status" value="1"/>
</dbReference>
<evidence type="ECO:0000256" key="1">
    <source>
        <dbReference type="ARBA" id="ARBA00011738"/>
    </source>
</evidence>
<dbReference type="GO" id="GO:0005737">
    <property type="term" value="C:cytoplasm"/>
    <property type="evidence" value="ECO:0007669"/>
    <property type="project" value="UniProtKB-SubCell"/>
</dbReference>
<keyword evidence="3 8" id="KW-0479">Metal-binding</keyword>
<dbReference type="InterPro" id="IPR001114">
    <property type="entry name" value="Adenylosuccinate_synthetase"/>
</dbReference>
<feature type="binding site" evidence="8">
    <location>
        <position position="40"/>
    </location>
    <ligand>
        <name>Mg(2+)</name>
        <dbReference type="ChEBI" id="CHEBI:18420"/>
    </ligand>
</feature>
<evidence type="ECO:0000256" key="10">
    <source>
        <dbReference type="RuleBase" id="RU000520"/>
    </source>
</evidence>